<evidence type="ECO:0000256" key="1">
    <source>
        <dbReference type="SAM" id="MobiDB-lite"/>
    </source>
</evidence>
<feature type="compositionally biased region" description="Basic and acidic residues" evidence="1">
    <location>
        <begin position="117"/>
        <end position="129"/>
    </location>
</feature>
<dbReference type="Proteomes" id="UP001270362">
    <property type="component" value="Unassembled WGS sequence"/>
</dbReference>
<protein>
    <submittedName>
        <fullName evidence="2">Uncharacterized protein</fullName>
    </submittedName>
</protein>
<feature type="compositionally biased region" description="Polar residues" evidence="1">
    <location>
        <begin position="99"/>
        <end position="111"/>
    </location>
</feature>
<feature type="region of interest" description="Disordered" evidence="1">
    <location>
        <begin position="40"/>
        <end position="62"/>
    </location>
</feature>
<accession>A0AAE0X5M6</accession>
<dbReference type="EMBL" id="JAULSO010000003">
    <property type="protein sequence ID" value="KAK3685528.1"/>
    <property type="molecule type" value="Genomic_DNA"/>
</dbReference>
<evidence type="ECO:0000313" key="3">
    <source>
        <dbReference type="Proteomes" id="UP001270362"/>
    </source>
</evidence>
<dbReference type="AlphaFoldDB" id="A0AAE0X5M6"/>
<evidence type="ECO:0000313" key="2">
    <source>
        <dbReference type="EMBL" id="KAK3685528.1"/>
    </source>
</evidence>
<reference evidence="2" key="2">
    <citation type="submission" date="2023-06" db="EMBL/GenBank/DDBJ databases">
        <authorList>
            <consortium name="Lawrence Berkeley National Laboratory"/>
            <person name="Haridas S."/>
            <person name="Hensen N."/>
            <person name="Bonometti L."/>
            <person name="Westerberg I."/>
            <person name="Brannstrom I.O."/>
            <person name="Guillou S."/>
            <person name="Cros-Aarteil S."/>
            <person name="Calhoun S."/>
            <person name="Kuo A."/>
            <person name="Mondo S."/>
            <person name="Pangilinan J."/>
            <person name="Riley R."/>
            <person name="Labutti K."/>
            <person name="Andreopoulos B."/>
            <person name="Lipzen A."/>
            <person name="Chen C."/>
            <person name="Yanf M."/>
            <person name="Daum C."/>
            <person name="Ng V."/>
            <person name="Clum A."/>
            <person name="Steindorff A."/>
            <person name="Ohm R."/>
            <person name="Martin F."/>
            <person name="Silar P."/>
            <person name="Natvig D."/>
            <person name="Lalanne C."/>
            <person name="Gautier V."/>
            <person name="Ament-Velasquez S.L."/>
            <person name="Kruys A."/>
            <person name="Hutchinson M.I."/>
            <person name="Powell A.J."/>
            <person name="Barry K."/>
            <person name="Miller A.N."/>
            <person name="Grigoriev I.V."/>
            <person name="Debuchy R."/>
            <person name="Gladieux P."/>
            <person name="Thoren M.H."/>
            <person name="Johannesson H."/>
        </authorList>
    </citation>
    <scope>NUCLEOTIDE SEQUENCE</scope>
    <source>
        <strain evidence="2">CBS 314.62</strain>
    </source>
</reference>
<sequence>MDGDRAIRYGGTYSGHPCRLFVRSTYRRLLQAFKHQAWKRRGPNLSPPPTPATSGKVLVHEHQPPQRCRTLCPLGGNAWKLHDYLDPISMLSMQQTGHQMRNGNGIRSPSSEDGDGCEMRLPDRSRPPADHGCFSLVTGQSNSPKNKLPLTIRVR</sequence>
<proteinExistence type="predicted"/>
<organism evidence="2 3">
    <name type="scientific">Podospora appendiculata</name>
    <dbReference type="NCBI Taxonomy" id="314037"/>
    <lineage>
        <taxon>Eukaryota</taxon>
        <taxon>Fungi</taxon>
        <taxon>Dikarya</taxon>
        <taxon>Ascomycota</taxon>
        <taxon>Pezizomycotina</taxon>
        <taxon>Sordariomycetes</taxon>
        <taxon>Sordariomycetidae</taxon>
        <taxon>Sordariales</taxon>
        <taxon>Podosporaceae</taxon>
        <taxon>Podospora</taxon>
    </lineage>
</organism>
<name>A0AAE0X5M6_9PEZI</name>
<reference evidence="2" key="1">
    <citation type="journal article" date="2023" name="Mol. Phylogenet. Evol.">
        <title>Genome-scale phylogeny and comparative genomics of the fungal order Sordariales.</title>
        <authorList>
            <person name="Hensen N."/>
            <person name="Bonometti L."/>
            <person name="Westerberg I."/>
            <person name="Brannstrom I.O."/>
            <person name="Guillou S."/>
            <person name="Cros-Aarteil S."/>
            <person name="Calhoun S."/>
            <person name="Haridas S."/>
            <person name="Kuo A."/>
            <person name="Mondo S."/>
            <person name="Pangilinan J."/>
            <person name="Riley R."/>
            <person name="LaButti K."/>
            <person name="Andreopoulos B."/>
            <person name="Lipzen A."/>
            <person name="Chen C."/>
            <person name="Yan M."/>
            <person name="Daum C."/>
            <person name="Ng V."/>
            <person name="Clum A."/>
            <person name="Steindorff A."/>
            <person name="Ohm R.A."/>
            <person name="Martin F."/>
            <person name="Silar P."/>
            <person name="Natvig D.O."/>
            <person name="Lalanne C."/>
            <person name="Gautier V."/>
            <person name="Ament-Velasquez S.L."/>
            <person name="Kruys A."/>
            <person name="Hutchinson M.I."/>
            <person name="Powell A.J."/>
            <person name="Barry K."/>
            <person name="Miller A.N."/>
            <person name="Grigoriev I.V."/>
            <person name="Debuchy R."/>
            <person name="Gladieux P."/>
            <person name="Hiltunen Thoren M."/>
            <person name="Johannesson H."/>
        </authorList>
    </citation>
    <scope>NUCLEOTIDE SEQUENCE</scope>
    <source>
        <strain evidence="2">CBS 314.62</strain>
    </source>
</reference>
<gene>
    <name evidence="2" type="ORF">B0T22DRAFT_465892</name>
</gene>
<keyword evidence="3" id="KW-1185">Reference proteome</keyword>
<comment type="caution">
    <text evidence="2">The sequence shown here is derived from an EMBL/GenBank/DDBJ whole genome shotgun (WGS) entry which is preliminary data.</text>
</comment>
<feature type="region of interest" description="Disordered" evidence="1">
    <location>
        <begin position="99"/>
        <end position="155"/>
    </location>
</feature>